<keyword evidence="2" id="KW-1185">Reference proteome</keyword>
<comment type="caution">
    <text evidence="1">The sequence shown here is derived from an EMBL/GenBank/DDBJ whole genome shotgun (WGS) entry which is preliminary data.</text>
</comment>
<dbReference type="OrthoDB" id="9999037at2"/>
<evidence type="ECO:0000313" key="1">
    <source>
        <dbReference type="EMBL" id="PSL02225.1"/>
    </source>
</evidence>
<dbReference type="EMBL" id="PYGF01000010">
    <property type="protein sequence ID" value="PSL02225.1"/>
    <property type="molecule type" value="Genomic_DNA"/>
</dbReference>
<dbReference type="AlphaFoldDB" id="A0A2P8DYC0"/>
<organism evidence="1 2">
    <name type="scientific">Cecembia rubra</name>
    <dbReference type="NCBI Taxonomy" id="1485585"/>
    <lineage>
        <taxon>Bacteria</taxon>
        <taxon>Pseudomonadati</taxon>
        <taxon>Bacteroidota</taxon>
        <taxon>Cytophagia</taxon>
        <taxon>Cytophagales</taxon>
        <taxon>Cyclobacteriaceae</taxon>
        <taxon>Cecembia</taxon>
    </lineage>
</organism>
<protein>
    <submittedName>
        <fullName evidence="1">Uncharacterized protein</fullName>
    </submittedName>
</protein>
<proteinExistence type="predicted"/>
<dbReference type="Proteomes" id="UP000240708">
    <property type="component" value="Unassembled WGS sequence"/>
</dbReference>
<name>A0A2P8DYC0_9BACT</name>
<gene>
    <name evidence="1" type="ORF">CLV48_1107</name>
</gene>
<accession>A0A2P8DYC0</accession>
<evidence type="ECO:0000313" key="2">
    <source>
        <dbReference type="Proteomes" id="UP000240708"/>
    </source>
</evidence>
<dbReference type="RefSeq" id="WP_106568257.1">
    <property type="nucleotide sequence ID" value="NZ_PYGF01000010.1"/>
</dbReference>
<reference evidence="1 2" key="1">
    <citation type="submission" date="2018-03" db="EMBL/GenBank/DDBJ databases">
        <title>Genomic Encyclopedia of Archaeal and Bacterial Type Strains, Phase II (KMG-II): from individual species to whole genera.</title>
        <authorList>
            <person name="Goeker M."/>
        </authorList>
    </citation>
    <scope>NUCLEOTIDE SEQUENCE [LARGE SCALE GENOMIC DNA]</scope>
    <source>
        <strain evidence="1 2">DSM 28057</strain>
    </source>
</reference>
<sequence>MAKSMISNKMASFSIRYRAICEDDSFKGPWRSHLEEAYQDARVHRQKAGNETHIIRILTEQTMSLTFEE</sequence>